<evidence type="ECO:0000259" key="7">
    <source>
        <dbReference type="PROSITE" id="PS51755"/>
    </source>
</evidence>
<keyword evidence="4" id="KW-0597">Phosphoprotein</keyword>
<dbReference type="CDD" id="cd00383">
    <property type="entry name" value="trans_reg_C"/>
    <property type="match status" value="1"/>
</dbReference>
<evidence type="ECO:0000313" key="8">
    <source>
        <dbReference type="EMBL" id="MBU5483907.1"/>
    </source>
</evidence>
<protein>
    <submittedName>
        <fullName evidence="8">Response regulator transcription factor</fullName>
    </submittedName>
</protein>
<dbReference type="PROSITE" id="PS50110">
    <property type="entry name" value="RESPONSE_REGULATORY"/>
    <property type="match status" value="1"/>
</dbReference>
<feature type="domain" description="Response regulatory" evidence="6">
    <location>
        <begin position="8"/>
        <end position="121"/>
    </location>
</feature>
<feature type="modified residue" description="4-aspartylphosphate" evidence="4">
    <location>
        <position position="57"/>
    </location>
</feature>
<dbReference type="RefSeq" id="WP_216438408.1">
    <property type="nucleotide sequence ID" value="NZ_JAHLQF010000002.1"/>
</dbReference>
<dbReference type="InterPro" id="IPR001867">
    <property type="entry name" value="OmpR/PhoB-type_DNA-bd"/>
</dbReference>
<keyword evidence="1" id="KW-0805">Transcription regulation</keyword>
<gene>
    <name evidence="8" type="ORF">KQI86_06165</name>
</gene>
<sequence length="237" mass="27297">MIEIKCINILLVEDDISLIDGLEYSLTKAGFNLHIAQTVAEALDLLSKNKFELLILDITLPDGTGYDICKNVRRNSTVPIIFLTALDEEINIVKGLDIGGDDYITKPFKLNELISRIQALIRRSNIFQSKPTILESNNISVNLLENRAFKDGQEIEVTSVEYRLLCYLMENENRILTRQQILDYLWDNNGDYIDDNTLSVYIRRLRMKIEKNPSNPKILLTVRRMGYKWKNEPSGVK</sequence>
<evidence type="ECO:0000256" key="3">
    <source>
        <dbReference type="ARBA" id="ARBA00023163"/>
    </source>
</evidence>
<dbReference type="SMART" id="SM00862">
    <property type="entry name" value="Trans_reg_C"/>
    <property type="match status" value="1"/>
</dbReference>
<dbReference type="PANTHER" id="PTHR48111">
    <property type="entry name" value="REGULATOR OF RPOS"/>
    <property type="match status" value="1"/>
</dbReference>
<keyword evidence="2 5" id="KW-0238">DNA-binding</keyword>
<evidence type="ECO:0000256" key="5">
    <source>
        <dbReference type="PROSITE-ProRule" id="PRU01091"/>
    </source>
</evidence>
<dbReference type="Proteomes" id="UP000726170">
    <property type="component" value="Unassembled WGS sequence"/>
</dbReference>
<organism evidence="8 9">
    <name type="scientific">Clostridium mobile</name>
    <dbReference type="NCBI Taxonomy" id="2841512"/>
    <lineage>
        <taxon>Bacteria</taxon>
        <taxon>Bacillati</taxon>
        <taxon>Bacillota</taxon>
        <taxon>Clostridia</taxon>
        <taxon>Eubacteriales</taxon>
        <taxon>Clostridiaceae</taxon>
        <taxon>Clostridium</taxon>
    </lineage>
</organism>
<dbReference type="PROSITE" id="PS51755">
    <property type="entry name" value="OMPR_PHOB"/>
    <property type="match status" value="1"/>
</dbReference>
<evidence type="ECO:0000259" key="6">
    <source>
        <dbReference type="PROSITE" id="PS50110"/>
    </source>
</evidence>
<dbReference type="Pfam" id="PF00486">
    <property type="entry name" value="Trans_reg_C"/>
    <property type="match status" value="1"/>
</dbReference>
<dbReference type="SMART" id="SM00448">
    <property type="entry name" value="REC"/>
    <property type="match status" value="1"/>
</dbReference>
<keyword evidence="9" id="KW-1185">Reference proteome</keyword>
<evidence type="ECO:0000313" key="9">
    <source>
        <dbReference type="Proteomes" id="UP000726170"/>
    </source>
</evidence>
<feature type="DNA-binding region" description="OmpR/PhoB-type" evidence="5">
    <location>
        <begin position="131"/>
        <end position="231"/>
    </location>
</feature>
<proteinExistence type="predicted"/>
<dbReference type="EMBL" id="JAHLQF010000002">
    <property type="protein sequence ID" value="MBU5483907.1"/>
    <property type="molecule type" value="Genomic_DNA"/>
</dbReference>
<accession>A0ABS6EGK6</accession>
<evidence type="ECO:0000256" key="1">
    <source>
        <dbReference type="ARBA" id="ARBA00023015"/>
    </source>
</evidence>
<dbReference type="PANTHER" id="PTHR48111:SF73">
    <property type="entry name" value="ALKALINE PHOSPHATASE SYNTHESIS TRANSCRIPTIONAL REGULATORY PROTEIN PHOP"/>
    <property type="match status" value="1"/>
</dbReference>
<dbReference type="InterPro" id="IPR039420">
    <property type="entry name" value="WalR-like"/>
</dbReference>
<dbReference type="InterPro" id="IPR001789">
    <property type="entry name" value="Sig_transdc_resp-reg_receiver"/>
</dbReference>
<feature type="domain" description="OmpR/PhoB-type" evidence="7">
    <location>
        <begin position="131"/>
        <end position="231"/>
    </location>
</feature>
<evidence type="ECO:0000256" key="4">
    <source>
        <dbReference type="PROSITE-ProRule" id="PRU00169"/>
    </source>
</evidence>
<dbReference type="Pfam" id="PF00072">
    <property type="entry name" value="Response_reg"/>
    <property type="match status" value="1"/>
</dbReference>
<reference evidence="8 9" key="1">
    <citation type="submission" date="2021-06" db="EMBL/GenBank/DDBJ databases">
        <authorList>
            <person name="Sun Q."/>
            <person name="Li D."/>
        </authorList>
    </citation>
    <scope>NUCLEOTIDE SEQUENCE [LARGE SCALE GENOMIC DNA]</scope>
    <source>
        <strain evidence="8 9">MSJ-11</strain>
    </source>
</reference>
<name>A0ABS6EGK6_9CLOT</name>
<evidence type="ECO:0000256" key="2">
    <source>
        <dbReference type="ARBA" id="ARBA00023125"/>
    </source>
</evidence>
<comment type="caution">
    <text evidence="8">The sequence shown here is derived from an EMBL/GenBank/DDBJ whole genome shotgun (WGS) entry which is preliminary data.</text>
</comment>
<keyword evidence="3" id="KW-0804">Transcription</keyword>